<feature type="transmembrane region" description="Helical" evidence="6">
    <location>
        <begin position="65"/>
        <end position="84"/>
    </location>
</feature>
<dbReference type="EMBL" id="CYPR01000102">
    <property type="protein sequence ID" value="CUH38956.1"/>
    <property type="molecule type" value="Genomic_DNA"/>
</dbReference>
<dbReference type="AlphaFoldDB" id="A0A0M7BCF7"/>
<evidence type="ECO:0000256" key="6">
    <source>
        <dbReference type="SAM" id="Phobius"/>
    </source>
</evidence>
<keyword evidence="4 6" id="KW-1133">Transmembrane helix</keyword>
<dbReference type="GO" id="GO:0005886">
    <property type="term" value="C:plasma membrane"/>
    <property type="evidence" value="ECO:0007669"/>
    <property type="project" value="UniProtKB-SubCell"/>
</dbReference>
<dbReference type="PANTHER" id="PTHR43370:SF2">
    <property type="entry name" value="ABC TRANSPORTER PERMEASE PROTEIN"/>
    <property type="match status" value="1"/>
</dbReference>
<evidence type="ECO:0000256" key="5">
    <source>
        <dbReference type="ARBA" id="ARBA00023136"/>
    </source>
</evidence>
<comment type="subcellular location">
    <subcellularLocation>
        <location evidence="1">Cell membrane</location>
        <topology evidence="1">Multi-pass membrane protein</topology>
    </subcellularLocation>
</comment>
<proteinExistence type="predicted"/>
<protein>
    <submittedName>
        <fullName evidence="7">ABC-type uncharacterized transport system, permease component</fullName>
    </submittedName>
</protein>
<dbReference type="InterPro" id="IPR001851">
    <property type="entry name" value="ABC_transp_permease"/>
</dbReference>
<evidence type="ECO:0000256" key="3">
    <source>
        <dbReference type="ARBA" id="ARBA00022692"/>
    </source>
</evidence>
<evidence type="ECO:0000256" key="1">
    <source>
        <dbReference type="ARBA" id="ARBA00004651"/>
    </source>
</evidence>
<evidence type="ECO:0000313" key="7">
    <source>
        <dbReference type="EMBL" id="CUH38956.1"/>
    </source>
</evidence>
<keyword evidence="8" id="KW-1185">Reference proteome</keyword>
<dbReference type="STRING" id="313367.JSE7799_01675"/>
<evidence type="ECO:0000313" key="8">
    <source>
        <dbReference type="Proteomes" id="UP000049455"/>
    </source>
</evidence>
<organism evidence="7 8">
    <name type="scientific">Jannaschia seosinensis</name>
    <dbReference type="NCBI Taxonomy" id="313367"/>
    <lineage>
        <taxon>Bacteria</taxon>
        <taxon>Pseudomonadati</taxon>
        <taxon>Pseudomonadota</taxon>
        <taxon>Alphaproteobacteria</taxon>
        <taxon>Rhodobacterales</taxon>
        <taxon>Roseobacteraceae</taxon>
        <taxon>Jannaschia</taxon>
    </lineage>
</organism>
<evidence type="ECO:0000256" key="4">
    <source>
        <dbReference type="ARBA" id="ARBA00022989"/>
    </source>
</evidence>
<dbReference type="PANTHER" id="PTHR43370">
    <property type="entry name" value="SUGAR ABC TRANSPORTER INTEGRAL MEMBRANE PROTEIN-RELATED"/>
    <property type="match status" value="1"/>
</dbReference>
<evidence type="ECO:0000256" key="2">
    <source>
        <dbReference type="ARBA" id="ARBA00022475"/>
    </source>
</evidence>
<keyword evidence="2" id="KW-1003">Cell membrane</keyword>
<accession>A0A0M7BCF7</accession>
<keyword evidence="3 6" id="KW-0812">Transmembrane</keyword>
<name>A0A0M7BCF7_9RHOB</name>
<feature type="transmembrane region" description="Helical" evidence="6">
    <location>
        <begin position="12"/>
        <end position="32"/>
    </location>
</feature>
<dbReference type="Pfam" id="PF02653">
    <property type="entry name" value="BPD_transp_2"/>
    <property type="match status" value="1"/>
</dbReference>
<feature type="transmembrane region" description="Helical" evidence="6">
    <location>
        <begin position="39"/>
        <end position="59"/>
    </location>
</feature>
<dbReference type="Proteomes" id="UP000049455">
    <property type="component" value="Unassembled WGS sequence"/>
</dbReference>
<gene>
    <name evidence="7" type="ORF">JSE7799_01675</name>
</gene>
<keyword evidence="5 6" id="KW-0472">Membrane</keyword>
<dbReference type="GO" id="GO:0022857">
    <property type="term" value="F:transmembrane transporter activity"/>
    <property type="evidence" value="ECO:0007669"/>
    <property type="project" value="InterPro"/>
</dbReference>
<sequence>MSELVDILLSASFWAAAIRISSPLIFAAMGELICERASVLNLGIEGIMVAGAFAGWMAVYSGMGLWPGVGVALLMGMAFGALHATLTVPFGLSQHVVGLGITLLVTSATYYAYRLALPQVSFPLRLKPSTPWPCRS</sequence>
<feature type="transmembrane region" description="Helical" evidence="6">
    <location>
        <begin position="96"/>
        <end position="113"/>
    </location>
</feature>
<reference evidence="7 8" key="1">
    <citation type="submission" date="2015-09" db="EMBL/GenBank/DDBJ databases">
        <authorList>
            <person name="Jackson K.R."/>
            <person name="Lunt B.L."/>
            <person name="Fisher J.N.B."/>
            <person name="Gardner A.V."/>
            <person name="Bailey M.E."/>
            <person name="Deus L.M."/>
            <person name="Earl A.S."/>
            <person name="Gibby P.D."/>
            <person name="Hartmann K.A."/>
            <person name="Liu J.E."/>
            <person name="Manci A.M."/>
            <person name="Nielsen D.A."/>
            <person name="Solomon M.B."/>
            <person name="Breakwell D.P."/>
            <person name="Burnett S.H."/>
            <person name="Grose J.H."/>
        </authorList>
    </citation>
    <scope>NUCLEOTIDE SEQUENCE [LARGE SCALE GENOMIC DNA]</scope>
    <source>
        <strain evidence="7 8">CECT 7799</strain>
    </source>
</reference>